<comment type="caution">
    <text evidence="7">Lacks conserved residue(s) required for the propagation of feature annotation.</text>
</comment>
<dbReference type="AlphaFoldDB" id="A0A9X2C499"/>
<name>A0A9X2C499_9BURK</name>
<dbReference type="RefSeq" id="WP_275685739.1">
    <property type="nucleotide sequence ID" value="NZ_JAJLJH010000018.1"/>
</dbReference>
<dbReference type="Gene3D" id="3.40.630.10">
    <property type="entry name" value="Zn peptidases"/>
    <property type="match status" value="1"/>
</dbReference>
<dbReference type="Pfam" id="PF00246">
    <property type="entry name" value="Peptidase_M14"/>
    <property type="match status" value="1"/>
</dbReference>
<feature type="chain" id="PRO_5040841223" evidence="9">
    <location>
        <begin position="24"/>
        <end position="344"/>
    </location>
</feature>
<comment type="cofactor">
    <cofactor evidence="1">
        <name>Zn(2+)</name>
        <dbReference type="ChEBI" id="CHEBI:29105"/>
    </cofactor>
</comment>
<dbReference type="Proteomes" id="UP001139353">
    <property type="component" value="Unassembled WGS sequence"/>
</dbReference>
<comment type="caution">
    <text evidence="11">The sequence shown here is derived from an EMBL/GenBank/DDBJ whole genome shotgun (WGS) entry which is preliminary data.</text>
</comment>
<feature type="region of interest" description="Disordered" evidence="8">
    <location>
        <begin position="320"/>
        <end position="344"/>
    </location>
</feature>
<dbReference type="GO" id="GO:0006508">
    <property type="term" value="P:proteolysis"/>
    <property type="evidence" value="ECO:0007669"/>
    <property type="project" value="UniProtKB-KW"/>
</dbReference>
<evidence type="ECO:0000256" key="9">
    <source>
        <dbReference type="SAM" id="SignalP"/>
    </source>
</evidence>
<comment type="similarity">
    <text evidence="2 7">Belongs to the peptidase M14 family.</text>
</comment>
<evidence type="ECO:0000256" key="4">
    <source>
        <dbReference type="ARBA" id="ARBA00022801"/>
    </source>
</evidence>
<protein>
    <submittedName>
        <fullName evidence="11">Murein peptide amidase A</fullName>
    </submittedName>
</protein>
<evidence type="ECO:0000256" key="5">
    <source>
        <dbReference type="ARBA" id="ARBA00022833"/>
    </source>
</evidence>
<dbReference type="PANTHER" id="PTHR11705:SF143">
    <property type="entry name" value="SLL0236 PROTEIN"/>
    <property type="match status" value="1"/>
</dbReference>
<keyword evidence="4" id="KW-0378">Hydrolase</keyword>
<keyword evidence="6" id="KW-0482">Metalloprotease</keyword>
<keyword evidence="9" id="KW-0732">Signal</keyword>
<evidence type="ECO:0000256" key="8">
    <source>
        <dbReference type="SAM" id="MobiDB-lite"/>
    </source>
</evidence>
<evidence type="ECO:0000256" key="6">
    <source>
        <dbReference type="ARBA" id="ARBA00023049"/>
    </source>
</evidence>
<dbReference type="SMART" id="SM00631">
    <property type="entry name" value="Zn_pept"/>
    <property type="match status" value="1"/>
</dbReference>
<dbReference type="SUPFAM" id="SSF53187">
    <property type="entry name" value="Zn-dependent exopeptidases"/>
    <property type="match status" value="1"/>
</dbReference>
<feature type="signal peptide" evidence="9">
    <location>
        <begin position="1"/>
        <end position="23"/>
    </location>
</feature>
<dbReference type="GO" id="GO:0004181">
    <property type="term" value="F:metallocarboxypeptidase activity"/>
    <property type="evidence" value="ECO:0007669"/>
    <property type="project" value="InterPro"/>
</dbReference>
<proteinExistence type="inferred from homology"/>
<evidence type="ECO:0000256" key="3">
    <source>
        <dbReference type="ARBA" id="ARBA00022670"/>
    </source>
</evidence>
<dbReference type="PANTHER" id="PTHR11705">
    <property type="entry name" value="PROTEASE FAMILY M14 CARBOXYPEPTIDASE A,B"/>
    <property type="match status" value="1"/>
</dbReference>
<keyword evidence="5" id="KW-0862">Zinc</keyword>
<reference evidence="11" key="1">
    <citation type="submission" date="2021-11" db="EMBL/GenBank/DDBJ databases">
        <title>BS-T2-15 a new species belonging to the Comamonadaceae family isolated from the soil of a French oak forest.</title>
        <authorList>
            <person name="Mieszkin S."/>
            <person name="Alain K."/>
        </authorList>
    </citation>
    <scope>NUCLEOTIDE SEQUENCE</scope>
    <source>
        <strain evidence="11">BS-T2-15</strain>
    </source>
</reference>
<dbReference type="InterPro" id="IPR000834">
    <property type="entry name" value="Peptidase_M14"/>
</dbReference>
<dbReference type="GO" id="GO:0005615">
    <property type="term" value="C:extracellular space"/>
    <property type="evidence" value="ECO:0007669"/>
    <property type="project" value="TreeGrafter"/>
</dbReference>
<evidence type="ECO:0000313" key="11">
    <source>
        <dbReference type="EMBL" id="MCK9689689.1"/>
    </source>
</evidence>
<keyword evidence="12" id="KW-1185">Reference proteome</keyword>
<evidence type="ECO:0000256" key="2">
    <source>
        <dbReference type="ARBA" id="ARBA00005988"/>
    </source>
</evidence>
<gene>
    <name evidence="11" type="ORF">LPC04_28550</name>
</gene>
<evidence type="ECO:0000259" key="10">
    <source>
        <dbReference type="PROSITE" id="PS52035"/>
    </source>
</evidence>
<dbReference type="PROSITE" id="PS52035">
    <property type="entry name" value="PEPTIDASE_M14"/>
    <property type="match status" value="1"/>
</dbReference>
<evidence type="ECO:0000313" key="12">
    <source>
        <dbReference type="Proteomes" id="UP001139353"/>
    </source>
</evidence>
<organism evidence="11 12">
    <name type="scientific">Scleromatobacter humisilvae</name>
    <dbReference type="NCBI Taxonomy" id="2897159"/>
    <lineage>
        <taxon>Bacteria</taxon>
        <taxon>Pseudomonadati</taxon>
        <taxon>Pseudomonadota</taxon>
        <taxon>Betaproteobacteria</taxon>
        <taxon>Burkholderiales</taxon>
        <taxon>Sphaerotilaceae</taxon>
        <taxon>Scleromatobacter</taxon>
    </lineage>
</organism>
<sequence length="344" mass="36499">MIHAFRGLAAVVLLALGLLPALANVRHKPVASAKPVPAVAPAASAASAPAATTTDLAQWCARLVPAVPGVDASGCRASGLVPGAGRSVRGVPLWANDVLPAGGAPKFKVLLLGGIHGDELASVTLAFDWIARSQGVKAQAMPHPSKAAKPTIADVAWRFVPLLNPDGLLHSPSTRVNAHGVDLNRNFPTTDWARDAQPYWIKHTKKDPRRFPGPQALSEPESRWLLQQIDQFRPDLIVSVHAPYGLLDFDGPPPAPRRLGSLQLDPVGVYPGSLGNYGGLVKNVPVMTLELKNARAVPPAELAAMWNDLQRWLNEQMTNPGVQASAQRSPVPGTKVIGSSRRVD</sequence>
<dbReference type="GO" id="GO:0008270">
    <property type="term" value="F:zinc ion binding"/>
    <property type="evidence" value="ECO:0007669"/>
    <property type="project" value="InterPro"/>
</dbReference>
<feature type="domain" description="Peptidase M14" evidence="10">
    <location>
        <begin position="49"/>
        <end position="344"/>
    </location>
</feature>
<keyword evidence="3" id="KW-0645">Protease</keyword>
<evidence type="ECO:0000256" key="1">
    <source>
        <dbReference type="ARBA" id="ARBA00001947"/>
    </source>
</evidence>
<evidence type="ECO:0000256" key="7">
    <source>
        <dbReference type="PROSITE-ProRule" id="PRU01379"/>
    </source>
</evidence>
<dbReference type="EMBL" id="JAJLJH010000018">
    <property type="protein sequence ID" value="MCK9689689.1"/>
    <property type="molecule type" value="Genomic_DNA"/>
</dbReference>
<accession>A0A9X2C499</accession>